<evidence type="ECO:0000256" key="5">
    <source>
        <dbReference type="ARBA" id="ARBA00022989"/>
    </source>
</evidence>
<evidence type="ECO:0000313" key="10">
    <source>
        <dbReference type="EMBL" id="RWX43339.1"/>
    </source>
</evidence>
<evidence type="ECO:0000256" key="2">
    <source>
        <dbReference type="ARBA" id="ARBA00005236"/>
    </source>
</evidence>
<evidence type="ECO:0000256" key="4">
    <source>
        <dbReference type="ARBA" id="ARBA00022692"/>
    </source>
</evidence>
<keyword evidence="10" id="KW-0449">Lipoprotein</keyword>
<feature type="transmembrane region" description="Helical" evidence="7">
    <location>
        <begin position="264"/>
        <end position="290"/>
    </location>
</feature>
<feature type="domain" description="ABC3 transporter permease C-terminal" evidence="8">
    <location>
        <begin position="269"/>
        <end position="399"/>
    </location>
</feature>
<keyword evidence="11" id="KW-1185">Reference proteome</keyword>
<reference evidence="10 11" key="1">
    <citation type="submission" date="2017-01" db="EMBL/GenBank/DDBJ databases">
        <title>The cable genome- insights into the physiology and evolution of filamentous bacteria capable of sulfide oxidation via long distance electron transfer.</title>
        <authorList>
            <person name="Schreiber L."/>
            <person name="Bjerg J.T."/>
            <person name="Boggild A."/>
            <person name="Van De Vossenberg J."/>
            <person name="Meysman F."/>
            <person name="Nielsen L.P."/>
            <person name="Schramm A."/>
            <person name="Kjeldsen K.U."/>
        </authorList>
    </citation>
    <scope>NUCLEOTIDE SEQUENCE [LARGE SCALE GENOMIC DNA]</scope>
    <source>
        <strain evidence="10">MCF</strain>
    </source>
</reference>
<keyword evidence="6 7" id="KW-0472">Membrane</keyword>
<evidence type="ECO:0000259" key="8">
    <source>
        <dbReference type="Pfam" id="PF02687"/>
    </source>
</evidence>
<evidence type="ECO:0000256" key="6">
    <source>
        <dbReference type="ARBA" id="ARBA00023136"/>
    </source>
</evidence>
<dbReference type="PANTHER" id="PTHR30489:SF0">
    <property type="entry name" value="LIPOPROTEIN-RELEASING SYSTEM TRANSMEMBRANE PROTEIN LOLE"/>
    <property type="match status" value="1"/>
</dbReference>
<dbReference type="Pfam" id="PF12704">
    <property type="entry name" value="MacB_PCD"/>
    <property type="match status" value="1"/>
</dbReference>
<accession>A0A3S3QV81</accession>
<protein>
    <submittedName>
        <fullName evidence="10">ABC-type transport system, involved in lipoprotein release, permease component</fullName>
    </submittedName>
</protein>
<dbReference type="PANTHER" id="PTHR30489">
    <property type="entry name" value="LIPOPROTEIN-RELEASING SYSTEM TRANSMEMBRANE PROTEIN LOLE"/>
    <property type="match status" value="1"/>
</dbReference>
<keyword evidence="5 7" id="KW-1133">Transmembrane helix</keyword>
<dbReference type="EMBL" id="MTKO01000123">
    <property type="protein sequence ID" value="RWX43339.1"/>
    <property type="molecule type" value="Genomic_DNA"/>
</dbReference>
<feature type="domain" description="MacB-like periplasmic core" evidence="9">
    <location>
        <begin position="17"/>
        <end position="236"/>
    </location>
</feature>
<comment type="caution">
    <text evidence="10">The sequence shown here is derived from an EMBL/GenBank/DDBJ whole genome shotgun (WGS) entry which is preliminary data.</text>
</comment>
<dbReference type="InterPro" id="IPR025857">
    <property type="entry name" value="MacB_PCD"/>
</dbReference>
<keyword evidence="3" id="KW-1003">Cell membrane</keyword>
<organism evidence="10 11">
    <name type="scientific">Candidatus Electrothrix aarhusensis</name>
    <dbReference type="NCBI Taxonomy" id="1859131"/>
    <lineage>
        <taxon>Bacteria</taxon>
        <taxon>Pseudomonadati</taxon>
        <taxon>Thermodesulfobacteriota</taxon>
        <taxon>Desulfobulbia</taxon>
        <taxon>Desulfobulbales</taxon>
        <taxon>Desulfobulbaceae</taxon>
        <taxon>Candidatus Electrothrix</taxon>
    </lineage>
</organism>
<proteinExistence type="inferred from homology"/>
<dbReference type="Pfam" id="PF02687">
    <property type="entry name" value="FtsX"/>
    <property type="match status" value="1"/>
</dbReference>
<sequence>MHLKLAYRNITAYKKRSIVTLLLTTVTTALLVFATAWNEGSHSTILSNAVEIYPGYIQITGKDFRDNPSFDNLIFDAQAVHDKLAEQQGIAAFGARFESFVLYSVGEKAVGGMLTAIEPEKEAHLSRLADSLIKGEYLQTGDGNQMYIGNELARRLKVDVGDIVTFIGSGADYSFAADNLKIKGIFQTGLFEFDAAAAFLDKSYFDQIMASDNYATHFIVLPEEPEQAEQLAASIGADLGSEYESASWNQIMASLVKAMELDSVFGYITLGIIFTVIFFVIMIYTFLAVFARIRELGILRAIGTKPSEIFIMLILESCLLALVSVVLGGLIGAGAAWYFEANPIVFASFEEQFKQYGMAVSAIPTAFIPLVILRDMAIMFILSVLSTLYPILKANRMQPVEAMRHV</sequence>
<comment type="subcellular location">
    <subcellularLocation>
        <location evidence="1">Cell membrane</location>
        <topology evidence="1">Multi-pass membrane protein</topology>
    </subcellularLocation>
</comment>
<gene>
    <name evidence="10" type="ORF">H206_02888</name>
</gene>
<dbReference type="Proteomes" id="UP000287853">
    <property type="component" value="Unassembled WGS sequence"/>
</dbReference>
<dbReference type="InterPro" id="IPR051447">
    <property type="entry name" value="Lipoprotein-release_system"/>
</dbReference>
<evidence type="ECO:0000256" key="7">
    <source>
        <dbReference type="SAM" id="Phobius"/>
    </source>
</evidence>
<feature type="transmembrane region" description="Helical" evidence="7">
    <location>
        <begin position="310"/>
        <end position="339"/>
    </location>
</feature>
<evidence type="ECO:0000313" key="11">
    <source>
        <dbReference type="Proteomes" id="UP000287853"/>
    </source>
</evidence>
<evidence type="ECO:0000256" key="1">
    <source>
        <dbReference type="ARBA" id="ARBA00004651"/>
    </source>
</evidence>
<dbReference type="GO" id="GO:0098797">
    <property type="term" value="C:plasma membrane protein complex"/>
    <property type="evidence" value="ECO:0007669"/>
    <property type="project" value="TreeGrafter"/>
</dbReference>
<keyword evidence="4 7" id="KW-0812">Transmembrane</keyword>
<name>A0A3S3QV81_9BACT</name>
<dbReference type="GO" id="GO:0044874">
    <property type="term" value="P:lipoprotein localization to outer membrane"/>
    <property type="evidence" value="ECO:0007669"/>
    <property type="project" value="TreeGrafter"/>
</dbReference>
<dbReference type="AlphaFoldDB" id="A0A3S3QV81"/>
<evidence type="ECO:0000256" key="3">
    <source>
        <dbReference type="ARBA" id="ARBA00022475"/>
    </source>
</evidence>
<feature type="transmembrane region" description="Helical" evidence="7">
    <location>
        <begin position="359"/>
        <end position="389"/>
    </location>
</feature>
<dbReference type="InterPro" id="IPR003838">
    <property type="entry name" value="ABC3_permease_C"/>
</dbReference>
<evidence type="ECO:0000259" key="9">
    <source>
        <dbReference type="Pfam" id="PF12704"/>
    </source>
</evidence>
<comment type="similarity">
    <text evidence="2">Belongs to the ABC-4 integral membrane protein family. LolC/E subfamily.</text>
</comment>